<evidence type="ECO:0000256" key="5">
    <source>
        <dbReference type="ARBA" id="ARBA00022598"/>
    </source>
</evidence>
<evidence type="ECO:0000313" key="18">
    <source>
        <dbReference type="Proteomes" id="UP000789845"/>
    </source>
</evidence>
<evidence type="ECO:0000256" key="3">
    <source>
        <dbReference type="ARBA" id="ARBA00005174"/>
    </source>
</evidence>
<evidence type="ECO:0000256" key="10">
    <source>
        <dbReference type="ARBA" id="ARBA00023211"/>
    </source>
</evidence>
<dbReference type="SUPFAM" id="SSF56059">
    <property type="entry name" value="Glutathione synthetase ATP-binding domain-like"/>
    <property type="match status" value="1"/>
</dbReference>
<proteinExistence type="inferred from homology"/>
<evidence type="ECO:0000256" key="14">
    <source>
        <dbReference type="HAMAP-Rule" id="MF_00138"/>
    </source>
</evidence>
<dbReference type="PROSITE" id="PS50975">
    <property type="entry name" value="ATP_GRASP"/>
    <property type="match status" value="1"/>
</dbReference>
<dbReference type="GO" id="GO:0046872">
    <property type="term" value="F:metal ion binding"/>
    <property type="evidence" value="ECO:0007669"/>
    <property type="project" value="UniProtKB-KW"/>
</dbReference>
<sequence length="421" mass="45630">MIGRGGREHAICQKFSESNQVEKVFVAPGNPGMKDVAEQIAIVESDHDQLVQFALENEIALTFIGPEMPLLAGLADRFLSEGLKVFGPTQRAALIEGSKSFAKELMKKYSIPTAEYEVFTEFEAAVQYVEEKGAPIVIKADGLAAGKGVVVAMTKEEAIDALKDMLMDQRFGASSASVVIEEFLQGEEFSLMAFVNGTQVTPLEIAQDHKRAFDGDQGPNTGGMGAYSPVPQIPDEVVRTAIEKVLKPTAEALVLEGRSFCGVLYAGLILTMDGPKVIEFNARFGDPETQVILPRMNSDLLTVLLQVLDKKEVKISWDPSPVIGVVLASDGYPGELQSKGSTFSIPDHEKEVDIFHAGTDQHDDASWIINGGRVLLIAAKGPTLESAKKSVYHYLAGQQWNGLFFRKDIGNKAIELASVTV</sequence>
<dbReference type="GO" id="GO:0006189">
    <property type="term" value="P:'de novo' IMP biosynthetic process"/>
    <property type="evidence" value="ECO:0007669"/>
    <property type="project" value="UniProtKB-UniRule"/>
</dbReference>
<dbReference type="FunFam" id="3.30.1490.20:FF:000006">
    <property type="entry name" value="phosphoribosylamine--glycine ligase, chloroplastic-like"/>
    <property type="match status" value="1"/>
</dbReference>
<evidence type="ECO:0000256" key="9">
    <source>
        <dbReference type="ARBA" id="ARBA00022840"/>
    </source>
</evidence>
<evidence type="ECO:0000256" key="4">
    <source>
        <dbReference type="ARBA" id="ARBA00013255"/>
    </source>
</evidence>
<dbReference type="InterPro" id="IPR037123">
    <property type="entry name" value="PRibGlycinamide_synth_C_sf"/>
</dbReference>
<keyword evidence="6" id="KW-0479">Metal-binding</keyword>
<dbReference type="Gene3D" id="3.30.470.20">
    <property type="entry name" value="ATP-grasp fold, B domain"/>
    <property type="match status" value="1"/>
</dbReference>
<dbReference type="Pfam" id="PF02843">
    <property type="entry name" value="GARS_C"/>
    <property type="match status" value="1"/>
</dbReference>
<dbReference type="PANTHER" id="PTHR43472:SF1">
    <property type="entry name" value="PHOSPHORIBOSYLAMINE--GLYCINE LIGASE, CHLOROPLASTIC"/>
    <property type="match status" value="1"/>
</dbReference>
<dbReference type="InterPro" id="IPR013815">
    <property type="entry name" value="ATP_grasp_subdomain_1"/>
</dbReference>
<evidence type="ECO:0000256" key="6">
    <source>
        <dbReference type="ARBA" id="ARBA00022723"/>
    </source>
</evidence>
<dbReference type="GO" id="GO:0009113">
    <property type="term" value="P:purine nucleobase biosynthetic process"/>
    <property type="evidence" value="ECO:0007669"/>
    <property type="project" value="InterPro"/>
</dbReference>
<evidence type="ECO:0000256" key="2">
    <source>
        <dbReference type="ARBA" id="ARBA00001946"/>
    </source>
</evidence>
<evidence type="ECO:0000256" key="12">
    <source>
        <dbReference type="ARBA" id="ARBA00042242"/>
    </source>
</evidence>
<dbReference type="SMART" id="SM01209">
    <property type="entry name" value="GARS_A"/>
    <property type="match status" value="1"/>
</dbReference>
<evidence type="ECO:0000256" key="7">
    <source>
        <dbReference type="ARBA" id="ARBA00022741"/>
    </source>
</evidence>
<keyword evidence="10" id="KW-0464">Manganese</keyword>
<dbReference type="SUPFAM" id="SSF52440">
    <property type="entry name" value="PreATP-grasp domain"/>
    <property type="match status" value="1"/>
</dbReference>
<dbReference type="InterPro" id="IPR011054">
    <property type="entry name" value="Rudment_hybrid_motif"/>
</dbReference>
<dbReference type="NCBIfam" id="TIGR00877">
    <property type="entry name" value="purD"/>
    <property type="match status" value="1"/>
</dbReference>
<feature type="domain" description="ATP-grasp" evidence="16">
    <location>
        <begin position="103"/>
        <end position="309"/>
    </location>
</feature>
<dbReference type="FunFam" id="3.30.470.20:FF:000018">
    <property type="entry name" value="Trifunctional purine biosynthetic protein adenosine-3"/>
    <property type="match status" value="1"/>
</dbReference>
<dbReference type="PROSITE" id="PS00184">
    <property type="entry name" value="GARS"/>
    <property type="match status" value="1"/>
</dbReference>
<comment type="cofactor">
    <cofactor evidence="2">
        <name>Mg(2+)</name>
        <dbReference type="ChEBI" id="CHEBI:18420"/>
    </cofactor>
</comment>
<comment type="pathway">
    <text evidence="3 14">Purine metabolism; IMP biosynthesis via de novo pathway; N(1)-(5-phospho-D-ribosyl)glycinamide from 5-phospho-alpha-D-ribose 1-diphosphate: step 2/2.</text>
</comment>
<gene>
    <name evidence="14 17" type="primary">purD</name>
    <name evidence="17" type="ORF">NEOCIP111885_04260</name>
</gene>
<comment type="catalytic activity">
    <reaction evidence="14">
        <text>5-phospho-beta-D-ribosylamine + glycine + ATP = N(1)-(5-phospho-beta-D-ribosyl)glycinamide + ADP + phosphate + H(+)</text>
        <dbReference type="Rhea" id="RHEA:17453"/>
        <dbReference type="ChEBI" id="CHEBI:15378"/>
        <dbReference type="ChEBI" id="CHEBI:30616"/>
        <dbReference type="ChEBI" id="CHEBI:43474"/>
        <dbReference type="ChEBI" id="CHEBI:57305"/>
        <dbReference type="ChEBI" id="CHEBI:58681"/>
        <dbReference type="ChEBI" id="CHEBI:143788"/>
        <dbReference type="ChEBI" id="CHEBI:456216"/>
        <dbReference type="EC" id="6.3.4.13"/>
    </reaction>
</comment>
<dbReference type="InterPro" id="IPR020562">
    <property type="entry name" value="PRibGlycinamide_synth_N"/>
</dbReference>
<dbReference type="InterPro" id="IPR020560">
    <property type="entry name" value="PRibGlycinamide_synth_C-dom"/>
</dbReference>
<dbReference type="Gene3D" id="3.30.1490.20">
    <property type="entry name" value="ATP-grasp fold, A domain"/>
    <property type="match status" value="1"/>
</dbReference>
<evidence type="ECO:0000256" key="15">
    <source>
        <dbReference type="PROSITE-ProRule" id="PRU00409"/>
    </source>
</evidence>
<accession>A0A9C7LBT1</accession>
<evidence type="ECO:0000313" key="17">
    <source>
        <dbReference type="EMBL" id="CAG9610486.1"/>
    </source>
</evidence>
<evidence type="ECO:0000256" key="11">
    <source>
        <dbReference type="ARBA" id="ARBA00038345"/>
    </source>
</evidence>
<dbReference type="InterPro" id="IPR011761">
    <property type="entry name" value="ATP-grasp"/>
</dbReference>
<dbReference type="AlphaFoldDB" id="A0A9C7LBT1"/>
<dbReference type="Gene3D" id="3.40.50.20">
    <property type="match status" value="1"/>
</dbReference>
<organism evidence="17 18">
    <name type="scientific">Pseudoneobacillus rhizosphaerae</name>
    <dbReference type="NCBI Taxonomy" id="2880968"/>
    <lineage>
        <taxon>Bacteria</taxon>
        <taxon>Bacillati</taxon>
        <taxon>Bacillota</taxon>
        <taxon>Bacilli</taxon>
        <taxon>Bacillales</taxon>
        <taxon>Bacillaceae</taxon>
        <taxon>Pseudoneobacillus</taxon>
    </lineage>
</organism>
<dbReference type="Pfam" id="PF02844">
    <property type="entry name" value="GARS_N"/>
    <property type="match status" value="1"/>
</dbReference>
<keyword evidence="5 14" id="KW-0436">Ligase</keyword>
<keyword evidence="7 15" id="KW-0547">Nucleotide-binding</keyword>
<comment type="similarity">
    <text evidence="11 14">Belongs to the GARS family.</text>
</comment>
<comment type="caution">
    <text evidence="17">The sequence shown here is derived from an EMBL/GenBank/DDBJ whole genome shotgun (WGS) entry which is preliminary data.</text>
</comment>
<dbReference type="Proteomes" id="UP000789845">
    <property type="component" value="Unassembled WGS sequence"/>
</dbReference>
<dbReference type="PANTHER" id="PTHR43472">
    <property type="entry name" value="PHOSPHORIBOSYLAMINE--GLYCINE LIGASE"/>
    <property type="match status" value="1"/>
</dbReference>
<evidence type="ECO:0000256" key="13">
    <source>
        <dbReference type="ARBA" id="ARBA00042864"/>
    </source>
</evidence>
<dbReference type="InterPro" id="IPR000115">
    <property type="entry name" value="PRibGlycinamide_synth"/>
</dbReference>
<dbReference type="SMART" id="SM01210">
    <property type="entry name" value="GARS_C"/>
    <property type="match status" value="1"/>
</dbReference>
<evidence type="ECO:0000256" key="8">
    <source>
        <dbReference type="ARBA" id="ARBA00022755"/>
    </source>
</evidence>
<dbReference type="EMBL" id="CAKJTG010000038">
    <property type="protein sequence ID" value="CAG9610486.1"/>
    <property type="molecule type" value="Genomic_DNA"/>
</dbReference>
<dbReference type="HAMAP" id="MF_00138">
    <property type="entry name" value="GARS"/>
    <property type="match status" value="1"/>
</dbReference>
<dbReference type="InterPro" id="IPR016185">
    <property type="entry name" value="PreATP-grasp_dom_sf"/>
</dbReference>
<dbReference type="SUPFAM" id="SSF51246">
    <property type="entry name" value="Rudiment single hybrid motif"/>
    <property type="match status" value="1"/>
</dbReference>
<dbReference type="InterPro" id="IPR020561">
    <property type="entry name" value="PRibGlycinamid_synth_ATP-grasp"/>
</dbReference>
<reference evidence="17" key="1">
    <citation type="submission" date="2021-10" db="EMBL/GenBank/DDBJ databases">
        <authorList>
            <person name="Criscuolo A."/>
        </authorList>
    </citation>
    <scope>NUCLEOTIDE SEQUENCE</scope>
    <source>
        <strain evidence="17">CIP111885</strain>
    </source>
</reference>
<dbReference type="Pfam" id="PF01071">
    <property type="entry name" value="GARS_A"/>
    <property type="match status" value="1"/>
</dbReference>
<dbReference type="GO" id="GO:0004637">
    <property type="term" value="F:phosphoribosylamine-glycine ligase activity"/>
    <property type="evidence" value="ECO:0007669"/>
    <property type="project" value="UniProtKB-UniRule"/>
</dbReference>
<dbReference type="EC" id="6.3.4.13" evidence="4 14"/>
<keyword evidence="8 14" id="KW-0658">Purine biosynthesis</keyword>
<keyword evidence="18" id="KW-1185">Reference proteome</keyword>
<protein>
    <recommendedName>
        <fullName evidence="4 14">Phosphoribosylamine--glycine ligase</fullName>
        <ecNumber evidence="4 14">6.3.4.13</ecNumber>
    </recommendedName>
    <alternativeName>
        <fullName evidence="14">GARS</fullName>
    </alternativeName>
    <alternativeName>
        <fullName evidence="12 14">Glycinamide ribonucleotide synthetase</fullName>
    </alternativeName>
    <alternativeName>
        <fullName evidence="13 14">Phosphoribosylglycinamide synthetase</fullName>
    </alternativeName>
</protein>
<keyword evidence="9 15" id="KW-0067">ATP-binding</keyword>
<name>A0A9C7LBT1_9BACI</name>
<dbReference type="Gene3D" id="3.90.600.10">
    <property type="entry name" value="Phosphoribosylglycinamide synthetase, C-terminal domain"/>
    <property type="match status" value="1"/>
</dbReference>
<dbReference type="GO" id="GO:0005524">
    <property type="term" value="F:ATP binding"/>
    <property type="evidence" value="ECO:0007669"/>
    <property type="project" value="UniProtKB-UniRule"/>
</dbReference>
<evidence type="ECO:0000259" key="16">
    <source>
        <dbReference type="PROSITE" id="PS50975"/>
    </source>
</evidence>
<dbReference type="InterPro" id="IPR020559">
    <property type="entry name" value="PRibGlycinamide_synth_CS"/>
</dbReference>
<evidence type="ECO:0000256" key="1">
    <source>
        <dbReference type="ARBA" id="ARBA00001936"/>
    </source>
</evidence>
<comment type="cofactor">
    <cofactor evidence="1">
        <name>Mn(2+)</name>
        <dbReference type="ChEBI" id="CHEBI:29035"/>
    </cofactor>
</comment>